<organism evidence="1 2">
    <name type="scientific">Cyclostephanos tholiformis</name>
    <dbReference type="NCBI Taxonomy" id="382380"/>
    <lineage>
        <taxon>Eukaryota</taxon>
        <taxon>Sar</taxon>
        <taxon>Stramenopiles</taxon>
        <taxon>Ochrophyta</taxon>
        <taxon>Bacillariophyta</taxon>
        <taxon>Coscinodiscophyceae</taxon>
        <taxon>Thalassiosirophycidae</taxon>
        <taxon>Stephanodiscales</taxon>
        <taxon>Stephanodiscaceae</taxon>
        <taxon>Cyclostephanos</taxon>
    </lineage>
</organism>
<accession>A0ABD3RJK5</accession>
<name>A0ABD3RJK5_9STRA</name>
<gene>
    <name evidence="1" type="ORF">ACHAXA_007231</name>
</gene>
<reference evidence="1 2" key="1">
    <citation type="submission" date="2024-10" db="EMBL/GenBank/DDBJ databases">
        <title>Updated reference genomes for cyclostephanoid diatoms.</title>
        <authorList>
            <person name="Roberts W.R."/>
            <person name="Alverson A.J."/>
        </authorList>
    </citation>
    <scope>NUCLEOTIDE SEQUENCE [LARGE SCALE GENOMIC DNA]</scope>
    <source>
        <strain evidence="1 2">AJA228-03</strain>
    </source>
</reference>
<evidence type="ECO:0000313" key="1">
    <source>
        <dbReference type="EMBL" id="KAL3811951.1"/>
    </source>
</evidence>
<comment type="caution">
    <text evidence="1">The sequence shown here is derived from an EMBL/GenBank/DDBJ whole genome shotgun (WGS) entry which is preliminary data.</text>
</comment>
<dbReference type="Proteomes" id="UP001530377">
    <property type="component" value="Unassembled WGS sequence"/>
</dbReference>
<evidence type="ECO:0000313" key="2">
    <source>
        <dbReference type="Proteomes" id="UP001530377"/>
    </source>
</evidence>
<dbReference type="AlphaFoldDB" id="A0ABD3RJK5"/>
<keyword evidence="2" id="KW-1185">Reference proteome</keyword>
<protein>
    <submittedName>
        <fullName evidence="1">Uncharacterized protein</fullName>
    </submittedName>
</protein>
<proteinExistence type="predicted"/>
<dbReference type="EMBL" id="JALLPB020000225">
    <property type="protein sequence ID" value="KAL3811951.1"/>
    <property type="molecule type" value="Genomic_DNA"/>
</dbReference>
<sequence>MMHPPPPVASSSLHRVACVTYCPARFWAIPSWRDGRERHPRPMTTYGDVGSVFDASFGSGSAWGKSTLRSPLLLGIGGSRTYNLI</sequence>